<reference evidence="1 2" key="1">
    <citation type="submission" date="2024-01" db="EMBL/GenBank/DDBJ databases">
        <title>Complete genome of Cladobotryum mycophilum ATHUM6906.</title>
        <authorList>
            <person name="Christinaki A.C."/>
            <person name="Myridakis A.I."/>
            <person name="Kouvelis V.N."/>
        </authorList>
    </citation>
    <scope>NUCLEOTIDE SEQUENCE [LARGE SCALE GENOMIC DNA]</scope>
    <source>
        <strain evidence="1 2">ATHUM6906</strain>
    </source>
</reference>
<dbReference type="EMBL" id="JAVFKD010000001">
    <property type="protein sequence ID" value="KAK5999168.1"/>
    <property type="molecule type" value="Genomic_DNA"/>
</dbReference>
<evidence type="ECO:0000313" key="2">
    <source>
        <dbReference type="Proteomes" id="UP001338125"/>
    </source>
</evidence>
<evidence type="ECO:0000313" key="1">
    <source>
        <dbReference type="EMBL" id="KAK5999168.1"/>
    </source>
</evidence>
<accession>A0ABR0T3Y6</accession>
<proteinExistence type="predicted"/>
<protein>
    <recommendedName>
        <fullName evidence="3">Insecticidal crystal toxin domain-containing protein</fullName>
    </recommendedName>
</protein>
<evidence type="ECO:0008006" key="3">
    <source>
        <dbReference type="Google" id="ProtNLM"/>
    </source>
</evidence>
<dbReference type="PANTHER" id="PTHR48219">
    <property type="entry name" value="VACUOLAR PROTEIN SORTING-ASSOCIATED PROTEIN 62-RELATED"/>
    <property type="match status" value="1"/>
</dbReference>
<gene>
    <name evidence="1" type="ORF">PT974_01558</name>
</gene>
<name>A0ABR0T3Y6_9HYPO</name>
<sequence length="406" mass="44315">MTFTFRDYGELRVTLTDEYATNFNDGNEDFRPLGSTASNNSSARGTLLVGMNPNQPPADPTRPALLPPVSFTKLFENTEPLPSIGLITKTMSWNNASSFWRPEPPPGYVALGHVAGNGFDAPRETDQIWCVRQDLVKQATLKPTSLWYYEGIRQTISVWEVVPQSAGVYGDEFIPVFADCFLLSKSLDKPEDETWAIVLHVPKDFKTPGAPPDTGTVQDETLQASVTLPLTAFFPPDDERVHRYIANPFCTINQSIAWYVEGVWSNGTDGPLTRTKQIKYGMTESQSETIEHTIGVSVSAEGGIGLVESKVTLNYQFSDKKTSSFSELVESTTTVQFSVELHSITIMYCKVIRLSATLPDGTIINQADSLVTDEYFLCGAKLPVVPGSGTTAPPGTVAPPGTAAPQ</sequence>
<comment type="caution">
    <text evidence="1">The sequence shown here is derived from an EMBL/GenBank/DDBJ whole genome shotgun (WGS) entry which is preliminary data.</text>
</comment>
<dbReference type="Pfam" id="PF06101">
    <property type="entry name" value="Vps62"/>
    <property type="match status" value="1"/>
</dbReference>
<dbReference type="InterPro" id="IPR009291">
    <property type="entry name" value="Vps62"/>
</dbReference>
<keyword evidence="2" id="KW-1185">Reference proteome</keyword>
<dbReference type="Proteomes" id="UP001338125">
    <property type="component" value="Unassembled WGS sequence"/>
</dbReference>
<organism evidence="1 2">
    <name type="scientific">Cladobotryum mycophilum</name>
    <dbReference type="NCBI Taxonomy" id="491253"/>
    <lineage>
        <taxon>Eukaryota</taxon>
        <taxon>Fungi</taxon>
        <taxon>Dikarya</taxon>
        <taxon>Ascomycota</taxon>
        <taxon>Pezizomycotina</taxon>
        <taxon>Sordariomycetes</taxon>
        <taxon>Hypocreomycetidae</taxon>
        <taxon>Hypocreales</taxon>
        <taxon>Hypocreaceae</taxon>
        <taxon>Cladobotryum</taxon>
    </lineage>
</organism>
<dbReference type="SUPFAM" id="SSF56973">
    <property type="entry name" value="Aerolisin/ETX pore-forming domain"/>
    <property type="match status" value="1"/>
</dbReference>
<dbReference type="PANTHER" id="PTHR48219:SF2">
    <property type="entry name" value="VACUOLAR PROTEIN SORTING-ASSOCIATED PROTEIN 62"/>
    <property type="match status" value="1"/>
</dbReference>